<feature type="repeat" description="ANK" evidence="12">
    <location>
        <begin position="412"/>
        <end position="445"/>
    </location>
</feature>
<evidence type="ECO:0000256" key="2">
    <source>
        <dbReference type="ARBA" id="ARBA00022448"/>
    </source>
</evidence>
<feature type="repeat" description="ANK" evidence="12">
    <location>
        <begin position="105"/>
        <end position="137"/>
    </location>
</feature>
<dbReference type="PROSITE" id="PS50297">
    <property type="entry name" value="ANK_REP_REGION"/>
    <property type="match status" value="7"/>
</dbReference>
<dbReference type="GO" id="GO:1902495">
    <property type="term" value="C:transmembrane transporter complex"/>
    <property type="evidence" value="ECO:0007669"/>
    <property type="project" value="TreeGrafter"/>
</dbReference>
<keyword evidence="3" id="KW-0716">Sensory transduction</keyword>
<reference evidence="18 19" key="1">
    <citation type="submission" date="2025-04" db="UniProtKB">
        <authorList>
            <consortium name="RefSeq"/>
        </authorList>
    </citation>
    <scope>IDENTIFICATION</scope>
    <source>
        <tissue evidence="18 19">Tentacle</tissue>
    </source>
</reference>
<feature type="region of interest" description="Disordered" evidence="14">
    <location>
        <begin position="1"/>
        <end position="20"/>
    </location>
</feature>
<gene>
    <name evidence="18 19" type="primary">LOC116300674</name>
</gene>
<keyword evidence="5" id="KW-0677">Repeat</keyword>
<feature type="repeat" description="ANK" evidence="12">
    <location>
        <begin position="312"/>
        <end position="344"/>
    </location>
</feature>
<keyword evidence="13" id="KW-0175">Coiled coil</keyword>
<organism evidence="17 19">
    <name type="scientific">Actinia tenebrosa</name>
    <name type="common">Australian red waratah sea anemone</name>
    <dbReference type="NCBI Taxonomy" id="6105"/>
    <lineage>
        <taxon>Eukaryota</taxon>
        <taxon>Metazoa</taxon>
        <taxon>Cnidaria</taxon>
        <taxon>Anthozoa</taxon>
        <taxon>Hexacorallia</taxon>
        <taxon>Actiniaria</taxon>
        <taxon>Actiniidae</taxon>
        <taxon>Actinia</taxon>
    </lineage>
</organism>
<feature type="repeat" description="ANK" evidence="12">
    <location>
        <begin position="345"/>
        <end position="377"/>
    </location>
</feature>
<proteinExistence type="predicted"/>
<evidence type="ECO:0000256" key="10">
    <source>
        <dbReference type="ARBA" id="ARBA00023180"/>
    </source>
</evidence>
<evidence type="ECO:0000256" key="1">
    <source>
        <dbReference type="ARBA" id="ARBA00004141"/>
    </source>
</evidence>
<evidence type="ECO:0000313" key="17">
    <source>
        <dbReference type="Proteomes" id="UP000515163"/>
    </source>
</evidence>
<evidence type="ECO:0000256" key="13">
    <source>
        <dbReference type="SAM" id="Coils"/>
    </source>
</evidence>
<evidence type="ECO:0000259" key="16">
    <source>
        <dbReference type="Pfam" id="PF00520"/>
    </source>
</evidence>
<feature type="domain" description="Ion transport" evidence="16">
    <location>
        <begin position="716"/>
        <end position="968"/>
    </location>
</feature>
<comment type="subcellular location">
    <subcellularLocation>
        <location evidence="1">Membrane</location>
        <topology evidence="1">Multi-pass membrane protein</topology>
    </subcellularLocation>
</comment>
<sequence length="1109" mass="124143">MSRSRSKTNSKMVSFASEYPDSPTFPRWRTYSTNSSDSFFCSSSLDDIPAVQYKSVSIRKSFGGISRLENLSFQNSVHLAALSGDENEVKRLLSRGAEVNKLDHHGKSPLHNAILSRVPSVVQVVLLAGADVNLPDRHGDTPLHIAVGTGSEDIVKLLLQCSGCHVGTAGQNGMTPLHIAAQLDHKGIAVMLVAHGASISDKAGYLLTPFALAVSKGSQNTVKYFLDIAQDKKLLFHDVDEMGSNILHYAVESGDLQVVEMCLRQGACPRQKRVEDECTPLHLACSRGYLDIVKAIVNNDPTIMTMELVEAQGMTPLHRAALGNHSEIIKFLIEKGSAVDPRDFNCHTPLLLASANGCTSSVQILLEKAADIALKDSNLKSCLHAAVGYSTTLVILLKQPKAVPLVSEKDVFGLTPLHYATQQGNFKDTMQLLACNPSSIEVTTDTADETALHLAAKDRFSDIVQLMLEVEHRNERVLNAKNKQKRTALHLACIEGNESVVELLAPETEINGDLSQQNPLHHAARNGSLKCVELVLQAHPKCLNDLDKNKNTALNLAATAGHAHIVEFLLSIDSLMITCNASDMNALDLAIENKWENVALVIADHERWQQVLHPTPLGDNSQMDILVQTLPNVAERFLDRCIETEGNLSDKDYKVTYDLRLIQGMSLPGGSEKGYSLKFLKTMAAYRRENCLGHPVCYLLMSLKWRKFGWFTFIANIIIYLIFLLSITTIVLQTQTICKDKIGNTNSSEENAMETNHEWWTCGQNQKFKGLIIPQFLVIALSFLLVTKELAQIIKLRRKYFDDITNFIELPIYAAALFYLIPVCTCKKIFQVEAGALCLFLAWINLALYMRRSAVYGRYVVMVLSMLKTVLEVAVLFSLFIVAFGMAFFILLDNIQVSAFSTVGKSFAKTFVMTLGEVSYDSTYNQTELKHSFLNYFIFVIFCFLMPIILMNMLIGLAVGDIDNIRQHAVVERYIMQIEHLIELEESLPMWILRRLRIKEHVEYPNQPKGLVTKLWDAFCSLGIPKEDSSDYHHRIPMMLTQINDKITTNENRIKELNNAIIRQNQILRDINRRLTGSTESTGTRIMNWFSSGLGDWKTPNFSSWYQYK</sequence>
<dbReference type="Proteomes" id="UP000515163">
    <property type="component" value="Unplaced"/>
</dbReference>
<dbReference type="InterPro" id="IPR005821">
    <property type="entry name" value="Ion_trans_dom"/>
</dbReference>
<evidence type="ECO:0000256" key="15">
    <source>
        <dbReference type="SAM" id="Phobius"/>
    </source>
</evidence>
<feature type="repeat" description="ANK" evidence="12">
    <location>
        <begin position="276"/>
        <end position="308"/>
    </location>
</feature>
<evidence type="ECO:0000256" key="6">
    <source>
        <dbReference type="ARBA" id="ARBA00022989"/>
    </source>
</evidence>
<feature type="transmembrane region" description="Helical" evidence="15">
    <location>
        <begin position="936"/>
        <end position="959"/>
    </location>
</feature>
<evidence type="ECO:0000313" key="18">
    <source>
        <dbReference type="RefSeq" id="XP_031565445.1"/>
    </source>
</evidence>
<dbReference type="Gene3D" id="1.10.287.70">
    <property type="match status" value="1"/>
</dbReference>
<dbReference type="RefSeq" id="XP_031565446.1">
    <property type="nucleotide sequence ID" value="XM_031709586.1"/>
</dbReference>
<keyword evidence="9 15" id="KW-0472">Membrane</keyword>
<evidence type="ECO:0000256" key="12">
    <source>
        <dbReference type="PROSITE-ProRule" id="PRU00023"/>
    </source>
</evidence>
<dbReference type="Gene3D" id="1.25.40.20">
    <property type="entry name" value="Ankyrin repeat-containing domain"/>
    <property type="match status" value="4"/>
</dbReference>
<name>A0A6P8IFC9_ACTTE</name>
<keyword evidence="4 15" id="KW-0812">Transmembrane</keyword>
<feature type="repeat" description="ANK" evidence="12">
    <location>
        <begin position="242"/>
        <end position="267"/>
    </location>
</feature>
<keyword evidence="2" id="KW-0813">Transport</keyword>
<dbReference type="InterPro" id="IPR036770">
    <property type="entry name" value="Ankyrin_rpt-contain_sf"/>
</dbReference>
<dbReference type="PROSITE" id="PS50088">
    <property type="entry name" value="ANK_REPEAT"/>
    <property type="match status" value="9"/>
</dbReference>
<evidence type="ECO:0000256" key="11">
    <source>
        <dbReference type="ARBA" id="ARBA00023303"/>
    </source>
</evidence>
<feature type="transmembrane region" description="Helical" evidence="15">
    <location>
        <begin position="870"/>
        <end position="892"/>
    </location>
</feature>
<feature type="repeat" description="ANK" evidence="12">
    <location>
        <begin position="138"/>
        <end position="160"/>
    </location>
</feature>
<dbReference type="InterPro" id="IPR052076">
    <property type="entry name" value="TRP_cation_channel"/>
</dbReference>
<evidence type="ECO:0000256" key="3">
    <source>
        <dbReference type="ARBA" id="ARBA00022606"/>
    </source>
</evidence>
<feature type="coiled-coil region" evidence="13">
    <location>
        <begin position="1040"/>
        <end position="1074"/>
    </location>
</feature>
<keyword evidence="10" id="KW-0325">Glycoprotein</keyword>
<dbReference type="PANTHER" id="PTHR47143:SF1">
    <property type="entry name" value="ION_TRANS DOMAIN-CONTAINING PROTEIN"/>
    <property type="match status" value="1"/>
</dbReference>
<feature type="transmembrane region" description="Helical" evidence="15">
    <location>
        <begin position="708"/>
        <end position="732"/>
    </location>
</feature>
<dbReference type="KEGG" id="aten:116300674"/>
<evidence type="ECO:0000256" key="5">
    <source>
        <dbReference type="ARBA" id="ARBA00022737"/>
    </source>
</evidence>
<dbReference type="Pfam" id="PF00520">
    <property type="entry name" value="Ion_trans"/>
    <property type="match status" value="1"/>
</dbReference>
<dbReference type="SMART" id="SM00248">
    <property type="entry name" value="ANK"/>
    <property type="match status" value="15"/>
</dbReference>
<feature type="transmembrane region" description="Helical" evidence="15">
    <location>
        <begin position="807"/>
        <end position="823"/>
    </location>
</feature>
<dbReference type="Pfam" id="PF12796">
    <property type="entry name" value="Ank_2"/>
    <property type="match status" value="4"/>
</dbReference>
<accession>A0A6P8IFC9</accession>
<dbReference type="GO" id="GO:0005216">
    <property type="term" value="F:monoatomic ion channel activity"/>
    <property type="evidence" value="ECO:0007669"/>
    <property type="project" value="InterPro"/>
</dbReference>
<evidence type="ECO:0000256" key="7">
    <source>
        <dbReference type="ARBA" id="ARBA00023043"/>
    </source>
</evidence>
<dbReference type="Pfam" id="PF00023">
    <property type="entry name" value="Ank"/>
    <property type="match status" value="2"/>
</dbReference>
<evidence type="ECO:0000313" key="19">
    <source>
        <dbReference type="RefSeq" id="XP_031565446.1"/>
    </source>
</evidence>
<dbReference type="RefSeq" id="XP_031565445.1">
    <property type="nucleotide sequence ID" value="XM_031709585.1"/>
</dbReference>
<keyword evidence="8" id="KW-0406">Ion transport</keyword>
<feature type="transmembrane region" description="Helical" evidence="15">
    <location>
        <begin position="829"/>
        <end position="849"/>
    </location>
</feature>
<feature type="repeat" description="ANK" evidence="12">
    <location>
        <begin position="72"/>
        <end position="104"/>
    </location>
</feature>
<protein>
    <submittedName>
        <fullName evidence="18 19">Transient receptor potential cation channel subfamily A member 1-like</fullName>
    </submittedName>
</protein>
<keyword evidence="17" id="KW-1185">Reference proteome</keyword>
<dbReference type="GeneID" id="116300674"/>
<evidence type="ECO:0000256" key="9">
    <source>
        <dbReference type="ARBA" id="ARBA00023136"/>
    </source>
</evidence>
<keyword evidence="11" id="KW-0407">Ion channel</keyword>
<dbReference type="OrthoDB" id="5960021at2759"/>
<dbReference type="AlphaFoldDB" id="A0A6P8IFC9"/>
<dbReference type="InterPro" id="IPR002110">
    <property type="entry name" value="Ankyrin_rpt"/>
</dbReference>
<evidence type="ECO:0000256" key="8">
    <source>
        <dbReference type="ARBA" id="ARBA00023065"/>
    </source>
</evidence>
<dbReference type="SUPFAM" id="SSF48403">
    <property type="entry name" value="Ankyrin repeat"/>
    <property type="match status" value="2"/>
</dbReference>
<evidence type="ECO:0000256" key="14">
    <source>
        <dbReference type="SAM" id="MobiDB-lite"/>
    </source>
</evidence>
<evidence type="ECO:0000256" key="4">
    <source>
        <dbReference type="ARBA" id="ARBA00022692"/>
    </source>
</evidence>
<dbReference type="PANTHER" id="PTHR47143">
    <property type="entry name" value="TRANSIENT RECEPTOR POTENTIAL CATION CHANNEL PROTEIN PAINLESS"/>
    <property type="match status" value="1"/>
</dbReference>
<keyword evidence="7 12" id="KW-0040">ANK repeat</keyword>
<keyword evidence="6 15" id="KW-1133">Transmembrane helix</keyword>
<feature type="repeat" description="ANK" evidence="12">
    <location>
        <begin position="172"/>
        <end position="204"/>
    </location>
</feature>